<evidence type="ECO:0000313" key="3">
    <source>
        <dbReference type="Proteomes" id="UP000177701"/>
    </source>
</evidence>
<dbReference type="Pfam" id="PF03483">
    <property type="entry name" value="B3_4"/>
    <property type="match status" value="1"/>
</dbReference>
<dbReference type="Proteomes" id="UP000177701">
    <property type="component" value="Unassembled WGS sequence"/>
</dbReference>
<dbReference type="PANTHER" id="PTHR39209">
    <property type="match status" value="1"/>
</dbReference>
<accession>A0A1F5A6L4</accession>
<proteinExistence type="predicted"/>
<dbReference type="STRING" id="1797291.A2V47_07950"/>
<sequence>MRFKVYPEVFEKLPDLCFGVIVGNKINNQQNIPEIYDLMKNEMSRVKNNLTGANLKEYPGIMPYREAFNQINLNPNKFMSSIEAMVKRVSKGNVLPSINPVVDLVNSISLKYILPMGAHDLDALEGEIAVRFSREGDTFIPLGEELAEVLNSGELVYADSKRIRTRRWIWRQSNIGKIDENSRNIFFPIDGFQTNKERVIKAAEELEILLKKYFNCGTKKGFIDINHHEIEI</sequence>
<evidence type="ECO:0000313" key="2">
    <source>
        <dbReference type="EMBL" id="OGD13958.1"/>
    </source>
</evidence>
<evidence type="ECO:0000259" key="1">
    <source>
        <dbReference type="SMART" id="SM00873"/>
    </source>
</evidence>
<dbReference type="GO" id="GO:0004826">
    <property type="term" value="F:phenylalanine-tRNA ligase activity"/>
    <property type="evidence" value="ECO:0007669"/>
    <property type="project" value="InterPro"/>
</dbReference>
<dbReference type="Gene3D" id="3.50.40.10">
    <property type="entry name" value="Phenylalanyl-trna Synthetase, Chain B, domain 3"/>
    <property type="match status" value="1"/>
</dbReference>
<organism evidence="2 3">
    <name type="scientific">Candidatus Sediminicultor quintus</name>
    <dbReference type="NCBI Taxonomy" id="1797291"/>
    <lineage>
        <taxon>Bacteria</taxon>
        <taxon>Pseudomonadati</taxon>
        <taxon>Atribacterota</taxon>
        <taxon>Candidatus Phoenicimicrobiia</taxon>
        <taxon>Candidatus Pheonicimicrobiales</taxon>
        <taxon>Candidatus Phoenicimicrobiaceae</taxon>
        <taxon>Candidatus Sediminicultor</taxon>
    </lineage>
</organism>
<dbReference type="InterPro" id="IPR020825">
    <property type="entry name" value="Phe-tRNA_synthase-like_B3/B4"/>
</dbReference>
<dbReference type="SUPFAM" id="SSF56037">
    <property type="entry name" value="PheT/TilS domain"/>
    <property type="match status" value="1"/>
</dbReference>
<dbReference type="InterPro" id="IPR005146">
    <property type="entry name" value="B3/B4_tRNA-bd"/>
</dbReference>
<name>A0A1F5A6L4_9BACT</name>
<dbReference type="AlphaFoldDB" id="A0A1F5A6L4"/>
<dbReference type="SMART" id="SM00873">
    <property type="entry name" value="B3_4"/>
    <property type="match status" value="1"/>
</dbReference>
<gene>
    <name evidence="2" type="ORF">A2V47_07950</name>
</gene>
<dbReference type="EMBL" id="MEYH01000096">
    <property type="protein sequence ID" value="OGD13958.1"/>
    <property type="molecule type" value="Genomic_DNA"/>
</dbReference>
<dbReference type="GO" id="GO:0003723">
    <property type="term" value="F:RNA binding"/>
    <property type="evidence" value="ECO:0007669"/>
    <property type="project" value="InterPro"/>
</dbReference>
<protein>
    <recommendedName>
        <fullName evidence="1">B3/B4 tRNA-binding domain-containing protein</fullName>
    </recommendedName>
</protein>
<dbReference type="PANTHER" id="PTHR39209:SF2">
    <property type="entry name" value="CYTOPLASMIC PROTEIN"/>
    <property type="match status" value="1"/>
</dbReference>
<feature type="domain" description="B3/B4 tRNA-binding" evidence="1">
    <location>
        <begin position="61"/>
        <end position="215"/>
    </location>
</feature>
<reference evidence="2 3" key="1">
    <citation type="journal article" date="2016" name="Nat. Commun.">
        <title>Thousands of microbial genomes shed light on interconnected biogeochemical processes in an aquifer system.</title>
        <authorList>
            <person name="Anantharaman K."/>
            <person name="Brown C.T."/>
            <person name="Hug L.A."/>
            <person name="Sharon I."/>
            <person name="Castelle C.J."/>
            <person name="Probst A.J."/>
            <person name="Thomas B.C."/>
            <person name="Singh A."/>
            <person name="Wilkins M.J."/>
            <person name="Karaoz U."/>
            <person name="Brodie E.L."/>
            <person name="Williams K.H."/>
            <person name="Hubbard S.S."/>
            <person name="Banfield J.F."/>
        </authorList>
    </citation>
    <scope>NUCLEOTIDE SEQUENCE [LARGE SCALE GENOMIC DNA]</scope>
</reference>
<comment type="caution">
    <text evidence="2">The sequence shown here is derived from an EMBL/GenBank/DDBJ whole genome shotgun (WGS) entry which is preliminary data.</text>
</comment>